<dbReference type="Proteomes" id="UP000356407">
    <property type="component" value="Unassembled WGS sequence"/>
</dbReference>
<accession>A0AA86YK53</accession>
<evidence type="ECO:0000313" key="1">
    <source>
        <dbReference type="EMBL" id="EAC3883643.1"/>
    </source>
</evidence>
<proteinExistence type="predicted"/>
<evidence type="ECO:0000313" key="2">
    <source>
        <dbReference type="Proteomes" id="UP000356407"/>
    </source>
</evidence>
<organism evidence="1 2">
    <name type="scientific">Listeria monocytogenes</name>
    <dbReference type="NCBI Taxonomy" id="1639"/>
    <lineage>
        <taxon>Bacteria</taxon>
        <taxon>Bacillati</taxon>
        <taxon>Bacillota</taxon>
        <taxon>Bacilli</taxon>
        <taxon>Bacillales</taxon>
        <taxon>Listeriaceae</taxon>
        <taxon>Listeria</taxon>
    </lineage>
</organism>
<comment type="caution">
    <text evidence="1">The sequence shown here is derived from an EMBL/GenBank/DDBJ whole genome shotgun (WGS) entry which is preliminary data.</text>
</comment>
<protein>
    <submittedName>
        <fullName evidence="1">Catabolite control protein A</fullName>
    </submittedName>
</protein>
<feature type="non-terminal residue" evidence="1">
    <location>
        <position position="1"/>
    </location>
</feature>
<dbReference type="Gene3D" id="3.40.50.2300">
    <property type="match status" value="1"/>
</dbReference>
<dbReference type="AlphaFoldDB" id="A0AA86YK53"/>
<dbReference type="InterPro" id="IPR028082">
    <property type="entry name" value="Peripla_BP_I"/>
</dbReference>
<sequence length="45" mass="5034">SSVTQPLYDMGAVAMRLLTKMMNKEDVEQKTIILPYGISEKSSTK</sequence>
<dbReference type="EMBL" id="AAAICE010000064">
    <property type="protein sequence ID" value="EAC3883643.1"/>
    <property type="molecule type" value="Genomic_DNA"/>
</dbReference>
<gene>
    <name evidence="1" type="ORF">B4X68_16730</name>
</gene>
<name>A0AA86YK53_LISMN</name>
<dbReference type="SUPFAM" id="SSF53822">
    <property type="entry name" value="Periplasmic binding protein-like I"/>
    <property type="match status" value="1"/>
</dbReference>
<reference evidence="1 2" key="1">
    <citation type="submission" date="2018-08" db="EMBL/GenBank/DDBJ databases">
        <authorList>
            <consortium name="GenomeTrakr: Next Generation Sequencing Network for Food Pathogen Tracability"/>
        </authorList>
    </citation>
    <scope>NUCLEOTIDE SEQUENCE [LARGE SCALE GENOMIC DNA]</scope>
    <source>
        <strain evidence="1 2">CFSAN060999</strain>
    </source>
</reference>